<keyword evidence="5 6" id="KW-0472">Membrane</keyword>
<proteinExistence type="inferred from homology"/>
<keyword evidence="4 6" id="KW-1133">Transmembrane helix</keyword>
<dbReference type="Pfam" id="PF02104">
    <property type="entry name" value="SURF1"/>
    <property type="match status" value="1"/>
</dbReference>
<evidence type="ECO:0000313" key="8">
    <source>
        <dbReference type="RefSeq" id="XP_013792123.1"/>
    </source>
</evidence>
<dbReference type="PANTHER" id="PTHR23427:SF2">
    <property type="entry name" value="SURFEIT LOCUS PROTEIN 1"/>
    <property type="match status" value="1"/>
</dbReference>
<comment type="function">
    <text evidence="6">Probably involved in the biogenesis of the COX complex.</text>
</comment>
<dbReference type="PANTHER" id="PTHR23427">
    <property type="entry name" value="SURFEIT LOCUS PROTEIN"/>
    <property type="match status" value="1"/>
</dbReference>
<sequence>MCFKMFFRKLGGIHNSMNIYRKYLIRGLPVLHSSLRCSGESHPKIVVRWIHQAAKSKKIKDVGPMGFFLLLVPVTTFGLGTWQVQRRKWKIGLIKELEEITTALPIDLPQNLQELQNMEYQKVKVRGKFDHSQEIYITPRSLLKEGGEGDEGGLLSSGQSGTLVITPLMLTDRE</sequence>
<evidence type="ECO:0000313" key="7">
    <source>
        <dbReference type="Proteomes" id="UP000694941"/>
    </source>
</evidence>
<evidence type="ECO:0000256" key="4">
    <source>
        <dbReference type="ARBA" id="ARBA00022989"/>
    </source>
</evidence>
<evidence type="ECO:0000256" key="1">
    <source>
        <dbReference type="ARBA" id="ARBA00004370"/>
    </source>
</evidence>
<evidence type="ECO:0000256" key="5">
    <source>
        <dbReference type="ARBA" id="ARBA00023136"/>
    </source>
</evidence>
<comment type="caution">
    <text evidence="6">Lacks conserved residue(s) required for the propagation of feature annotation.</text>
</comment>
<evidence type="ECO:0000256" key="2">
    <source>
        <dbReference type="ARBA" id="ARBA00007165"/>
    </source>
</evidence>
<name>A0ABM1C0J4_LIMPO</name>
<gene>
    <name evidence="8" type="primary">LOC106475994</name>
</gene>
<dbReference type="RefSeq" id="XP_013792123.1">
    <property type="nucleotide sequence ID" value="XM_013936669.1"/>
</dbReference>
<dbReference type="GeneID" id="106475994"/>
<comment type="similarity">
    <text evidence="2 6">Belongs to the SURF1 family.</text>
</comment>
<dbReference type="InterPro" id="IPR045214">
    <property type="entry name" value="Surf1/Surf4"/>
</dbReference>
<dbReference type="Proteomes" id="UP000694941">
    <property type="component" value="Unplaced"/>
</dbReference>
<feature type="transmembrane region" description="Helical" evidence="6">
    <location>
        <begin position="65"/>
        <end position="84"/>
    </location>
</feature>
<dbReference type="InterPro" id="IPR002994">
    <property type="entry name" value="Surf1/Shy1"/>
</dbReference>
<evidence type="ECO:0000256" key="6">
    <source>
        <dbReference type="RuleBase" id="RU363076"/>
    </source>
</evidence>
<keyword evidence="6" id="KW-0999">Mitochondrion inner membrane</keyword>
<protein>
    <recommendedName>
        <fullName evidence="6">SURF1-like protein</fullName>
    </recommendedName>
</protein>
<organism evidence="7 8">
    <name type="scientific">Limulus polyphemus</name>
    <name type="common">Atlantic horseshoe crab</name>
    <dbReference type="NCBI Taxonomy" id="6850"/>
    <lineage>
        <taxon>Eukaryota</taxon>
        <taxon>Metazoa</taxon>
        <taxon>Ecdysozoa</taxon>
        <taxon>Arthropoda</taxon>
        <taxon>Chelicerata</taxon>
        <taxon>Merostomata</taxon>
        <taxon>Xiphosura</taxon>
        <taxon>Limulidae</taxon>
        <taxon>Limulus</taxon>
    </lineage>
</organism>
<evidence type="ECO:0000256" key="3">
    <source>
        <dbReference type="ARBA" id="ARBA00022692"/>
    </source>
</evidence>
<keyword evidence="7" id="KW-1185">Reference proteome</keyword>
<dbReference type="CDD" id="cd06662">
    <property type="entry name" value="SURF1"/>
    <property type="match status" value="1"/>
</dbReference>
<keyword evidence="3 6" id="KW-0812">Transmembrane</keyword>
<comment type="subcellular location">
    <subcellularLocation>
        <location evidence="1">Membrane</location>
    </subcellularLocation>
    <subcellularLocation>
        <location evidence="6">Mitochondrion inner membrane</location>
        <topology evidence="6">Multi-pass membrane protein</topology>
    </subcellularLocation>
</comment>
<keyword evidence="6" id="KW-0496">Mitochondrion</keyword>
<accession>A0ABM1C0J4</accession>
<dbReference type="PROSITE" id="PS50895">
    <property type="entry name" value="SURF1"/>
    <property type="match status" value="1"/>
</dbReference>
<reference evidence="8" key="1">
    <citation type="submission" date="2025-08" db="UniProtKB">
        <authorList>
            <consortium name="RefSeq"/>
        </authorList>
    </citation>
    <scope>IDENTIFICATION</scope>
    <source>
        <tissue evidence="8">Muscle</tissue>
    </source>
</reference>